<protein>
    <submittedName>
        <fullName evidence="1">Uncharacterized protein</fullName>
    </submittedName>
</protein>
<dbReference type="EMBL" id="JAQOMS010000002">
    <property type="protein sequence ID" value="MDC2889058.1"/>
    <property type="molecule type" value="Genomic_DNA"/>
</dbReference>
<name>A0ABT5FBY8_9GAMM</name>
<evidence type="ECO:0000313" key="1">
    <source>
        <dbReference type="EMBL" id="MDC2889058.1"/>
    </source>
</evidence>
<dbReference type="Proteomes" id="UP001528411">
    <property type="component" value="Unassembled WGS sequence"/>
</dbReference>
<organism evidence="1 2">
    <name type="scientific">Psychrosphaera algicola</name>
    <dbReference type="NCBI Taxonomy" id="3023714"/>
    <lineage>
        <taxon>Bacteria</taxon>
        <taxon>Pseudomonadati</taxon>
        <taxon>Pseudomonadota</taxon>
        <taxon>Gammaproteobacteria</taxon>
        <taxon>Alteromonadales</taxon>
        <taxon>Pseudoalteromonadaceae</taxon>
        <taxon>Psychrosphaera</taxon>
    </lineage>
</organism>
<dbReference type="RefSeq" id="WP_215963945.1">
    <property type="nucleotide sequence ID" value="NZ_JAQOMS010000002.1"/>
</dbReference>
<gene>
    <name evidence="1" type="ORF">PN838_10075</name>
</gene>
<comment type="caution">
    <text evidence="1">The sequence shown here is derived from an EMBL/GenBank/DDBJ whole genome shotgun (WGS) entry which is preliminary data.</text>
</comment>
<accession>A0ABT5FBY8</accession>
<reference evidence="1 2" key="1">
    <citation type="submission" date="2023-01" db="EMBL/GenBank/DDBJ databases">
        <title>Psychrosphaera sp. nov., isolated from marine algae.</title>
        <authorList>
            <person name="Bayburt H."/>
            <person name="Choi B.J."/>
            <person name="Kim J.M."/>
            <person name="Choi D.G."/>
            <person name="Jeon C.O."/>
        </authorList>
    </citation>
    <scope>NUCLEOTIDE SEQUENCE [LARGE SCALE GENOMIC DNA]</scope>
    <source>
        <strain evidence="1 2">G1-22</strain>
    </source>
</reference>
<evidence type="ECO:0000313" key="2">
    <source>
        <dbReference type="Proteomes" id="UP001528411"/>
    </source>
</evidence>
<keyword evidence="2" id="KW-1185">Reference proteome</keyword>
<sequence length="216" mass="25253">MKTPDNQPNLWQQRTNHQVLSELANALYERELKRLSQDEGLDLQTIQKRLRSLPYYIKRASEHIAELYTPLDLDSQNGSWLGTQSAKPFSIKAAPEKTEMYYQQHAKMALIVPVAVSHYGIEQVKLDTIDEIDWDQKRLHCNEQGWFQFNGQQLEPNRLYNKTLLKLGKPIMSAACCGHQWLNLHKTTPRLLSLREMLLASRINWQQFHKLLSLNM</sequence>
<proteinExistence type="predicted"/>